<accession>A0A850R1M7</accession>
<gene>
    <name evidence="5" type="ORF">HWA77_19735</name>
</gene>
<dbReference type="Gene3D" id="2.40.170.20">
    <property type="entry name" value="TonB-dependent receptor, beta-barrel domain"/>
    <property type="match status" value="1"/>
</dbReference>
<comment type="caution">
    <text evidence="5">The sequence shown here is derived from an EMBL/GenBank/DDBJ whole genome shotgun (WGS) entry which is preliminary data.</text>
</comment>
<name>A0A850R1M7_PHODD</name>
<comment type="subcellular location">
    <subcellularLocation>
        <location evidence="1">Cell outer membrane</location>
    </subcellularLocation>
</comment>
<evidence type="ECO:0000256" key="4">
    <source>
        <dbReference type="SAM" id="Phobius"/>
    </source>
</evidence>
<dbReference type="InterPro" id="IPR036942">
    <property type="entry name" value="Beta-barrel_TonB_sf"/>
</dbReference>
<evidence type="ECO:0000313" key="5">
    <source>
        <dbReference type="EMBL" id="NVP02448.1"/>
    </source>
</evidence>
<keyword evidence="4" id="KW-1133">Transmembrane helix</keyword>
<evidence type="ECO:0000256" key="3">
    <source>
        <dbReference type="ARBA" id="ARBA00023237"/>
    </source>
</evidence>
<evidence type="ECO:0000313" key="6">
    <source>
        <dbReference type="Proteomes" id="UP000533429"/>
    </source>
</evidence>
<evidence type="ECO:0000256" key="1">
    <source>
        <dbReference type="ARBA" id="ARBA00004442"/>
    </source>
</evidence>
<organism evidence="5 6">
    <name type="scientific">Photobacterium damselae subsp. damselae</name>
    <name type="common">Listonella damsela</name>
    <dbReference type="NCBI Taxonomy" id="85581"/>
    <lineage>
        <taxon>Bacteria</taxon>
        <taxon>Pseudomonadati</taxon>
        <taxon>Pseudomonadota</taxon>
        <taxon>Gammaproteobacteria</taxon>
        <taxon>Vibrionales</taxon>
        <taxon>Vibrionaceae</taxon>
        <taxon>Photobacterium</taxon>
    </lineage>
</organism>
<feature type="transmembrane region" description="Helical" evidence="4">
    <location>
        <begin position="58"/>
        <end position="76"/>
    </location>
</feature>
<keyword evidence="2 4" id="KW-0472">Membrane</keyword>
<dbReference type="SUPFAM" id="SSF56935">
    <property type="entry name" value="Porins"/>
    <property type="match status" value="1"/>
</dbReference>
<evidence type="ECO:0000256" key="2">
    <source>
        <dbReference type="ARBA" id="ARBA00023136"/>
    </source>
</evidence>
<reference evidence="5 6" key="1">
    <citation type="submission" date="2020-06" db="EMBL/GenBank/DDBJ databases">
        <title>Photobacterium damselae subsp. damselae comparative genomics.</title>
        <authorList>
            <person name="Osorio C.R."/>
        </authorList>
    </citation>
    <scope>NUCLEOTIDE SEQUENCE [LARGE SCALE GENOMIC DNA]</scope>
    <source>
        <strain evidence="5 6">TW250/03</strain>
    </source>
</reference>
<dbReference type="RefSeq" id="WP_229519541.1">
    <property type="nucleotide sequence ID" value="NZ_JACFTX010000009.1"/>
</dbReference>
<dbReference type="AlphaFoldDB" id="A0A850R1M7"/>
<dbReference type="EMBL" id="JABXOR010001254">
    <property type="protein sequence ID" value="NVP02448.1"/>
    <property type="molecule type" value="Genomic_DNA"/>
</dbReference>
<proteinExistence type="predicted"/>
<dbReference type="Proteomes" id="UP000533429">
    <property type="component" value="Unassembled WGS sequence"/>
</dbReference>
<sequence length="77" mass="8981">MTQSSHYKVKVMDKLNVNASAMYLDAEYTKDQNFEGNRPTDVPDFAESVWSTDNVTDTIFLFIFITFVTFYFYIALN</sequence>
<keyword evidence="4" id="KW-0812">Transmembrane</keyword>
<keyword evidence="3" id="KW-0998">Cell outer membrane</keyword>
<protein>
    <submittedName>
        <fullName evidence="5">Uncharacterized protein</fullName>
    </submittedName>
</protein>
<dbReference type="GO" id="GO:0009279">
    <property type="term" value="C:cell outer membrane"/>
    <property type="evidence" value="ECO:0007669"/>
    <property type="project" value="UniProtKB-SubCell"/>
</dbReference>